<name>A0A9N9UFL6_9HYPO</name>
<comment type="caution">
    <text evidence="2">The sequence shown here is derived from an EMBL/GenBank/DDBJ whole genome shotgun (WGS) entry which is preliminary data.</text>
</comment>
<proteinExistence type="predicted"/>
<reference evidence="2 3" key="2">
    <citation type="submission" date="2021-10" db="EMBL/GenBank/DDBJ databases">
        <authorList>
            <person name="Piombo E."/>
        </authorList>
    </citation>
    <scope>NUCLEOTIDE SEQUENCE [LARGE SCALE GENOMIC DNA]</scope>
</reference>
<feature type="chain" id="PRO_5040362447" evidence="1">
    <location>
        <begin position="22"/>
        <end position="220"/>
    </location>
</feature>
<keyword evidence="1" id="KW-0732">Signal</keyword>
<dbReference type="EMBL" id="CABFNO020001405">
    <property type="protein sequence ID" value="CAG9986781.1"/>
    <property type="molecule type" value="Genomic_DNA"/>
</dbReference>
<gene>
    <name evidence="2" type="ORF">CBYS24578_00007979</name>
</gene>
<evidence type="ECO:0000313" key="3">
    <source>
        <dbReference type="Proteomes" id="UP000754883"/>
    </source>
</evidence>
<dbReference type="Proteomes" id="UP000754883">
    <property type="component" value="Unassembled WGS sequence"/>
</dbReference>
<feature type="signal peptide" evidence="1">
    <location>
        <begin position="1"/>
        <end position="21"/>
    </location>
</feature>
<evidence type="ECO:0000256" key="1">
    <source>
        <dbReference type="SAM" id="SignalP"/>
    </source>
</evidence>
<protein>
    <submittedName>
        <fullName evidence="2">Uncharacterized protein</fullName>
    </submittedName>
</protein>
<dbReference type="AlphaFoldDB" id="A0A9N9UFL6"/>
<accession>A0A9N9UFL6</accession>
<organism evidence="2 3">
    <name type="scientific">Clonostachys byssicola</name>
    <dbReference type="NCBI Taxonomy" id="160290"/>
    <lineage>
        <taxon>Eukaryota</taxon>
        <taxon>Fungi</taxon>
        <taxon>Dikarya</taxon>
        <taxon>Ascomycota</taxon>
        <taxon>Pezizomycotina</taxon>
        <taxon>Sordariomycetes</taxon>
        <taxon>Hypocreomycetidae</taxon>
        <taxon>Hypocreales</taxon>
        <taxon>Bionectriaceae</taxon>
        <taxon>Clonostachys</taxon>
    </lineage>
</organism>
<keyword evidence="3" id="KW-1185">Reference proteome</keyword>
<sequence length="220" mass="24038">MFSLNFVAVLSTLALVSPGHSYPSNVKQDSSTSSALPVCGPVVQSCQCPEGNIYSSVSTYGFYPATAKDVQSITASSFSDLSYIGLNVTNSTGQGFEIGSSRTFTLDWDASIEPISVTEVLTTYNEYPDNGGFNMTWDMGNLPFHYTRPNGEEATVGGFWSYEELRQVGDYSFFLWSTWSCFGDVFDFSGFHELVFHRIAQILKEQGKSDGSIIGLTTTG</sequence>
<dbReference type="OrthoDB" id="3450745at2759"/>
<evidence type="ECO:0000313" key="2">
    <source>
        <dbReference type="EMBL" id="CAG9986781.1"/>
    </source>
</evidence>
<reference evidence="3" key="1">
    <citation type="submission" date="2019-06" db="EMBL/GenBank/DDBJ databases">
        <authorList>
            <person name="Broberg M."/>
        </authorList>
    </citation>
    <scope>NUCLEOTIDE SEQUENCE [LARGE SCALE GENOMIC DNA]</scope>
</reference>